<dbReference type="RefSeq" id="WP_164454660.1">
    <property type="nucleotide sequence ID" value="NZ_JAAIJQ010000075.1"/>
</dbReference>
<proteinExistence type="predicted"/>
<protein>
    <submittedName>
        <fullName evidence="1">Uncharacterized protein</fullName>
    </submittedName>
</protein>
<dbReference type="EMBL" id="JAAIJQ010000075">
    <property type="protein sequence ID" value="NEV64125.1"/>
    <property type="molecule type" value="Genomic_DNA"/>
</dbReference>
<keyword evidence="2" id="KW-1185">Reference proteome</keyword>
<organism evidence="1 2">
    <name type="scientific">Thiorhodococcus minor</name>
    <dbReference type="NCBI Taxonomy" id="57489"/>
    <lineage>
        <taxon>Bacteria</taxon>
        <taxon>Pseudomonadati</taxon>
        <taxon>Pseudomonadota</taxon>
        <taxon>Gammaproteobacteria</taxon>
        <taxon>Chromatiales</taxon>
        <taxon>Chromatiaceae</taxon>
        <taxon>Thiorhodococcus</taxon>
    </lineage>
</organism>
<accession>A0A6M0K703</accession>
<name>A0A6M0K703_9GAMM</name>
<evidence type="ECO:0000313" key="1">
    <source>
        <dbReference type="EMBL" id="NEV64125.1"/>
    </source>
</evidence>
<sequence length="101" mass="10854">MNDLQIDPATVLEFIKADASLDQNSDDAGDKRGIAMSELVCEISDALSSRGNAEQSDMDGSFISPFDVDVTTEGFIVRVRSWTGPHVDLVVYQDGKVTGTA</sequence>
<reference evidence="1 2" key="1">
    <citation type="submission" date="2020-02" db="EMBL/GenBank/DDBJ databases">
        <title>Genome sequences of Thiorhodococcus mannitoliphagus and Thiorhodococcus minor, purple sulfur photosynthetic bacteria in the gammaproteobacterial family, Chromatiaceae.</title>
        <authorList>
            <person name="Aviles F.A."/>
            <person name="Meyer T.E."/>
            <person name="Kyndt J.A."/>
        </authorList>
    </citation>
    <scope>NUCLEOTIDE SEQUENCE [LARGE SCALE GENOMIC DNA]</scope>
    <source>
        <strain evidence="1 2">DSM 11518</strain>
    </source>
</reference>
<dbReference type="Proteomes" id="UP000483379">
    <property type="component" value="Unassembled WGS sequence"/>
</dbReference>
<dbReference type="AlphaFoldDB" id="A0A6M0K703"/>
<comment type="caution">
    <text evidence="1">The sequence shown here is derived from an EMBL/GenBank/DDBJ whole genome shotgun (WGS) entry which is preliminary data.</text>
</comment>
<evidence type="ECO:0000313" key="2">
    <source>
        <dbReference type="Proteomes" id="UP000483379"/>
    </source>
</evidence>
<gene>
    <name evidence="1" type="ORF">G3446_19930</name>
</gene>